<dbReference type="SUPFAM" id="SSF56349">
    <property type="entry name" value="DNA breaking-rejoining enzymes"/>
    <property type="match status" value="1"/>
</dbReference>
<organism evidence="3 4">
    <name type="scientific">Agromyces seonyuensis</name>
    <dbReference type="NCBI Taxonomy" id="2662446"/>
    <lineage>
        <taxon>Bacteria</taxon>
        <taxon>Bacillati</taxon>
        <taxon>Actinomycetota</taxon>
        <taxon>Actinomycetes</taxon>
        <taxon>Micrococcales</taxon>
        <taxon>Microbacteriaceae</taxon>
        <taxon>Agromyces</taxon>
    </lineage>
</organism>
<dbReference type="GO" id="GO:0003677">
    <property type="term" value="F:DNA binding"/>
    <property type="evidence" value="ECO:0007669"/>
    <property type="project" value="UniProtKB-KW"/>
</dbReference>
<dbReference type="InterPro" id="IPR004107">
    <property type="entry name" value="Integrase_SAM-like_N"/>
</dbReference>
<name>A0A6I4P3I8_9MICO</name>
<dbReference type="Pfam" id="PF14659">
    <property type="entry name" value="Phage_int_SAM_3"/>
    <property type="match status" value="1"/>
</dbReference>
<evidence type="ECO:0000313" key="3">
    <source>
        <dbReference type="EMBL" id="MWB97897.1"/>
    </source>
</evidence>
<evidence type="ECO:0000256" key="1">
    <source>
        <dbReference type="ARBA" id="ARBA00023125"/>
    </source>
</evidence>
<keyword evidence="1" id="KW-0238">DNA-binding</keyword>
<dbReference type="InterPro" id="IPR011010">
    <property type="entry name" value="DNA_brk_join_enz"/>
</dbReference>
<protein>
    <recommendedName>
        <fullName evidence="2">Integrase SAM-like N-terminal domain-containing protein</fullName>
    </recommendedName>
</protein>
<dbReference type="AlphaFoldDB" id="A0A6I4P3I8"/>
<gene>
    <name evidence="3" type="ORF">GB864_04950</name>
</gene>
<dbReference type="Proteomes" id="UP000438182">
    <property type="component" value="Unassembled WGS sequence"/>
</dbReference>
<dbReference type="InterPro" id="IPR010998">
    <property type="entry name" value="Integrase_recombinase_N"/>
</dbReference>
<sequence length="259" mass="29251">MTLDQWYDKYWPAIESSIRPATARSYGVAWRLRVKPSLGRHRLDEITAPMIESAMVAWSGGASAKNDALAVLSRLLDGARRSRFIDYNPAREVKRPSMRESISPVSRALRLEQISTLLDLIPDGAYRRYFAAHDYTGMRGRGDCAARWRRRLRARRHPRQPLVEPGHARRAHRAVAQEAQVADVPLIDALRPYAEAAARGKRGSDVLFDGPDGGRLTNHNVRRAVNWQELREAIGRPDLGIHDLQRRTGNVTTPNQAKP</sequence>
<accession>A0A6I4P3I8</accession>
<dbReference type="EMBL" id="WSTA01000014">
    <property type="protein sequence ID" value="MWB97897.1"/>
    <property type="molecule type" value="Genomic_DNA"/>
</dbReference>
<comment type="caution">
    <text evidence="3">The sequence shown here is derived from an EMBL/GenBank/DDBJ whole genome shotgun (WGS) entry which is preliminary data.</text>
</comment>
<proteinExistence type="predicted"/>
<feature type="domain" description="Integrase SAM-like N-terminal" evidence="2">
    <location>
        <begin position="2"/>
        <end position="49"/>
    </location>
</feature>
<keyword evidence="4" id="KW-1185">Reference proteome</keyword>
<dbReference type="Gene3D" id="1.10.150.130">
    <property type="match status" value="1"/>
</dbReference>
<reference evidence="3 4" key="1">
    <citation type="submission" date="2019-12" db="EMBL/GenBank/DDBJ databases">
        <authorList>
            <person name="Kim Y.S."/>
        </authorList>
    </citation>
    <scope>NUCLEOTIDE SEQUENCE [LARGE SCALE GENOMIC DNA]</scope>
    <source>
        <strain evidence="3 4">MMS17-SY077</strain>
    </source>
</reference>
<evidence type="ECO:0000259" key="2">
    <source>
        <dbReference type="Pfam" id="PF14659"/>
    </source>
</evidence>
<dbReference type="GO" id="GO:0015074">
    <property type="term" value="P:DNA integration"/>
    <property type="evidence" value="ECO:0007669"/>
    <property type="project" value="InterPro"/>
</dbReference>
<dbReference type="RefSeq" id="WP_160423243.1">
    <property type="nucleotide sequence ID" value="NZ_WSTA01000014.1"/>
</dbReference>
<evidence type="ECO:0000313" key="4">
    <source>
        <dbReference type="Proteomes" id="UP000438182"/>
    </source>
</evidence>